<sequence length="373" mass="42135">MTARHLSRRFVERSDIEDLNNAITCQREALSICFSGQNDTSEGDDEAIHTLAVDLDISEETSEKSRFQALAKLGGLDEDSESYADWTSHRRRYSDLLEDLAAFLVLRFEDTTQIQDIDEAIDLRRQLLQLPSTMRNGGYIASLINRLGDALVLRFKEQGRLEDLDEAVDCQTKALSICADDDPRRPEFLESITDALILRFAKQGRTVTEDIDAAIDRQRELVALQSEQQSKNSSLNVLAVNLMLRYQKSARLEDLDESIEIFGRGLSSDNYSDPNRNKFLRGYAGALQTRFELQDKLGDLELSIKYYRESLALSPTESASRDGWHTSDPGRAQSLYGLGAALRLCFEHSSSTVTGYLWGFLATIKLENKLKRV</sequence>
<organism evidence="1 2">
    <name type="scientific">Hermanssonia centrifuga</name>
    <dbReference type="NCBI Taxonomy" id="98765"/>
    <lineage>
        <taxon>Eukaryota</taxon>
        <taxon>Fungi</taxon>
        <taxon>Dikarya</taxon>
        <taxon>Basidiomycota</taxon>
        <taxon>Agaricomycotina</taxon>
        <taxon>Agaricomycetes</taxon>
        <taxon>Polyporales</taxon>
        <taxon>Meruliaceae</taxon>
        <taxon>Hermanssonia</taxon>
    </lineage>
</organism>
<dbReference type="InterPro" id="IPR011990">
    <property type="entry name" value="TPR-like_helical_dom_sf"/>
</dbReference>
<gene>
    <name evidence="1" type="ORF">PHLCEN_2v10324</name>
</gene>
<comment type="caution">
    <text evidence="1">The sequence shown here is derived from an EMBL/GenBank/DDBJ whole genome shotgun (WGS) entry which is preliminary data.</text>
</comment>
<dbReference type="Pfam" id="PF13181">
    <property type="entry name" value="TPR_8"/>
    <property type="match status" value="1"/>
</dbReference>
<dbReference type="SUPFAM" id="SSF48452">
    <property type="entry name" value="TPR-like"/>
    <property type="match status" value="1"/>
</dbReference>
<proteinExistence type="predicted"/>
<dbReference type="InterPro" id="IPR019734">
    <property type="entry name" value="TPR_rpt"/>
</dbReference>
<dbReference type="Proteomes" id="UP000186601">
    <property type="component" value="Unassembled WGS sequence"/>
</dbReference>
<dbReference type="EMBL" id="MLYV02001056">
    <property type="protein sequence ID" value="PSR73842.1"/>
    <property type="molecule type" value="Genomic_DNA"/>
</dbReference>
<evidence type="ECO:0008006" key="3">
    <source>
        <dbReference type="Google" id="ProtNLM"/>
    </source>
</evidence>
<dbReference type="AlphaFoldDB" id="A0A2R6NN91"/>
<accession>A0A2R6NN91</accession>
<evidence type="ECO:0000313" key="2">
    <source>
        <dbReference type="Proteomes" id="UP000186601"/>
    </source>
</evidence>
<dbReference type="Gene3D" id="1.25.40.10">
    <property type="entry name" value="Tetratricopeptide repeat domain"/>
    <property type="match status" value="1"/>
</dbReference>
<protein>
    <recommendedName>
        <fullName evidence="3">Tetratricopeptide repeat protein</fullName>
    </recommendedName>
</protein>
<name>A0A2R6NN91_9APHY</name>
<evidence type="ECO:0000313" key="1">
    <source>
        <dbReference type="EMBL" id="PSR73842.1"/>
    </source>
</evidence>
<keyword evidence="2" id="KW-1185">Reference proteome</keyword>
<dbReference type="STRING" id="98765.A0A2R6NN91"/>
<dbReference type="OrthoDB" id="3217196at2759"/>
<reference evidence="1 2" key="1">
    <citation type="submission" date="2018-02" db="EMBL/GenBank/DDBJ databases">
        <title>Genome sequence of the basidiomycete white-rot fungus Phlebia centrifuga.</title>
        <authorList>
            <person name="Granchi Z."/>
            <person name="Peng M."/>
            <person name="de Vries R.P."/>
            <person name="Hilden K."/>
            <person name="Makela M.R."/>
            <person name="Grigoriev I."/>
            <person name="Riley R."/>
        </authorList>
    </citation>
    <scope>NUCLEOTIDE SEQUENCE [LARGE SCALE GENOMIC DNA]</scope>
    <source>
        <strain evidence="1 2">FBCC195</strain>
    </source>
</reference>